<protein>
    <submittedName>
        <fullName evidence="2">Predicted secreted protein</fullName>
    </submittedName>
</protein>
<gene>
    <name evidence="2" type="ORF">SAMN05421849_1266</name>
</gene>
<dbReference type="Pfam" id="PF07330">
    <property type="entry name" value="DUF1467"/>
    <property type="match status" value="1"/>
</dbReference>
<evidence type="ECO:0000313" key="3">
    <source>
        <dbReference type="Proteomes" id="UP000192455"/>
    </source>
</evidence>
<evidence type="ECO:0000313" key="2">
    <source>
        <dbReference type="EMBL" id="SIT80174.1"/>
    </source>
</evidence>
<dbReference type="OrthoDB" id="9804637at2"/>
<dbReference type="AlphaFoldDB" id="A0A1R3WQK5"/>
<dbReference type="STRING" id="515897.SAMN05421849_1266"/>
<dbReference type="EMBL" id="FTPS01000001">
    <property type="protein sequence ID" value="SIT80174.1"/>
    <property type="molecule type" value="Genomic_DNA"/>
</dbReference>
<sequence>MSLAAAVVMLVMIWSLVFFILLPLRLQTQGESGKVEEGTHSSAPEVHHLKKKALITTAVALVIWGIVVAVILLDVFAISDFDIFHRMGPTGGFH</sequence>
<keyword evidence="1" id="KW-0472">Membrane</keyword>
<keyword evidence="3" id="KW-1185">Reference proteome</keyword>
<dbReference type="InterPro" id="IPR009935">
    <property type="entry name" value="DUF1467"/>
</dbReference>
<feature type="transmembrane region" description="Helical" evidence="1">
    <location>
        <begin position="54"/>
        <end position="77"/>
    </location>
</feature>
<reference evidence="2 3" key="1">
    <citation type="submission" date="2017-01" db="EMBL/GenBank/DDBJ databases">
        <authorList>
            <person name="Mah S.A."/>
            <person name="Swanson W.J."/>
            <person name="Moy G.W."/>
            <person name="Vacquier V.D."/>
        </authorList>
    </citation>
    <scope>NUCLEOTIDE SEQUENCE [LARGE SCALE GENOMIC DNA]</scope>
    <source>
        <strain evidence="2 3">DSM 21219</strain>
    </source>
</reference>
<proteinExistence type="predicted"/>
<dbReference type="RefSeq" id="WP_076648730.1">
    <property type="nucleotide sequence ID" value="NZ_DAIPDV010000033.1"/>
</dbReference>
<name>A0A1R3WQK5_9RHOB</name>
<dbReference type="Proteomes" id="UP000192455">
    <property type="component" value="Unassembled WGS sequence"/>
</dbReference>
<organism evidence="2 3">
    <name type="scientific">Pontibaca methylaminivorans</name>
    <dbReference type="NCBI Taxonomy" id="515897"/>
    <lineage>
        <taxon>Bacteria</taxon>
        <taxon>Pseudomonadati</taxon>
        <taxon>Pseudomonadota</taxon>
        <taxon>Alphaproteobacteria</taxon>
        <taxon>Rhodobacterales</taxon>
        <taxon>Roseobacteraceae</taxon>
        <taxon>Pontibaca</taxon>
    </lineage>
</organism>
<accession>A0A1R3WQK5</accession>
<keyword evidence="1" id="KW-0812">Transmembrane</keyword>
<keyword evidence="1" id="KW-1133">Transmembrane helix</keyword>
<evidence type="ECO:0000256" key="1">
    <source>
        <dbReference type="SAM" id="Phobius"/>
    </source>
</evidence>